<dbReference type="Gene3D" id="2.60.120.10">
    <property type="entry name" value="Jelly Rolls"/>
    <property type="match status" value="1"/>
</dbReference>
<dbReference type="InterPro" id="IPR013096">
    <property type="entry name" value="Cupin_2"/>
</dbReference>
<evidence type="ECO:0000313" key="3">
    <source>
        <dbReference type="Proteomes" id="UP001597525"/>
    </source>
</evidence>
<dbReference type="InterPro" id="IPR011051">
    <property type="entry name" value="RmlC_Cupin_sf"/>
</dbReference>
<dbReference type="InterPro" id="IPR014710">
    <property type="entry name" value="RmlC-like_jellyroll"/>
</dbReference>
<gene>
    <name evidence="2" type="ORF">ACFS7Y_12915</name>
</gene>
<dbReference type="PANTHER" id="PTHR40112:SF1">
    <property type="entry name" value="H2HPP ISOMERASE"/>
    <property type="match status" value="1"/>
</dbReference>
<proteinExistence type="predicted"/>
<dbReference type="CDD" id="cd02238">
    <property type="entry name" value="cupin_KdgF"/>
    <property type="match status" value="1"/>
</dbReference>
<accession>A0ABW6BIG4</accession>
<protein>
    <submittedName>
        <fullName evidence="2">Cupin domain-containing protein</fullName>
    </submittedName>
</protein>
<dbReference type="PIRSF" id="PIRSF029883">
    <property type="entry name" value="KdgF"/>
    <property type="match status" value="1"/>
</dbReference>
<comment type="caution">
    <text evidence="2">The sequence shown here is derived from an EMBL/GenBank/DDBJ whole genome shotgun (WGS) entry which is preliminary data.</text>
</comment>
<evidence type="ECO:0000313" key="2">
    <source>
        <dbReference type="EMBL" id="MFD2968293.1"/>
    </source>
</evidence>
<sequence length="111" mass="12603">MDKLFGIDQELTWTDLGAGVQRKVMSHNEELMLVKVRFDKGAVGALHQHHHVQISYVQSGRFKYIIGEHEQILEAGDSCIVPSMLIHGCECLEEGELIDSFTPQRTDFLSY</sequence>
<dbReference type="SUPFAM" id="SSF51182">
    <property type="entry name" value="RmlC-like cupins"/>
    <property type="match status" value="1"/>
</dbReference>
<organism evidence="2 3">
    <name type="scientific">Sphingobacterium bambusae</name>
    <dbReference type="NCBI Taxonomy" id="662858"/>
    <lineage>
        <taxon>Bacteria</taxon>
        <taxon>Pseudomonadati</taxon>
        <taxon>Bacteroidota</taxon>
        <taxon>Sphingobacteriia</taxon>
        <taxon>Sphingobacteriales</taxon>
        <taxon>Sphingobacteriaceae</taxon>
        <taxon>Sphingobacterium</taxon>
    </lineage>
</organism>
<dbReference type="Proteomes" id="UP001597525">
    <property type="component" value="Unassembled WGS sequence"/>
</dbReference>
<feature type="domain" description="Cupin type-2" evidence="1">
    <location>
        <begin position="36"/>
        <end position="95"/>
    </location>
</feature>
<dbReference type="EMBL" id="JBHUPB010000008">
    <property type="protein sequence ID" value="MFD2968293.1"/>
    <property type="molecule type" value="Genomic_DNA"/>
</dbReference>
<dbReference type="PANTHER" id="PTHR40112">
    <property type="entry name" value="H2HPP ISOMERASE"/>
    <property type="match status" value="1"/>
</dbReference>
<keyword evidence="3" id="KW-1185">Reference proteome</keyword>
<reference evidence="3" key="1">
    <citation type="journal article" date="2019" name="Int. J. Syst. Evol. Microbiol.">
        <title>The Global Catalogue of Microorganisms (GCM) 10K type strain sequencing project: providing services to taxonomists for standard genome sequencing and annotation.</title>
        <authorList>
            <consortium name="The Broad Institute Genomics Platform"/>
            <consortium name="The Broad Institute Genome Sequencing Center for Infectious Disease"/>
            <person name="Wu L."/>
            <person name="Ma J."/>
        </authorList>
    </citation>
    <scope>NUCLEOTIDE SEQUENCE [LARGE SCALE GENOMIC DNA]</scope>
    <source>
        <strain evidence="3">KCTC 22814</strain>
    </source>
</reference>
<name>A0ABW6BIG4_9SPHI</name>
<dbReference type="InterPro" id="IPR025499">
    <property type="entry name" value="KdgF"/>
</dbReference>
<evidence type="ECO:0000259" key="1">
    <source>
        <dbReference type="Pfam" id="PF07883"/>
    </source>
</evidence>
<dbReference type="InterPro" id="IPR052535">
    <property type="entry name" value="Bacilysin_H2HPP_isomerase"/>
</dbReference>
<dbReference type="Pfam" id="PF07883">
    <property type="entry name" value="Cupin_2"/>
    <property type="match status" value="1"/>
</dbReference>
<dbReference type="RefSeq" id="WP_320185720.1">
    <property type="nucleotide sequence ID" value="NZ_CP138332.1"/>
</dbReference>